<accession>A0A9P1E1D8</accession>
<comment type="caution">
    <text evidence="1">The sequence shown here is derived from an EMBL/GenBank/DDBJ whole genome shotgun (WGS) entry which is preliminary data.</text>
</comment>
<name>A0A9P1E1D8_CUSEU</name>
<protein>
    <submittedName>
        <fullName evidence="1">Uncharacterized protein</fullName>
    </submittedName>
</protein>
<sequence>MPPPPNFLPNSPLARPHHAINPLYNPSPHHSTLLRGELCPSTEIFLKHSINGVSVGVHEGLKDRELQQLHQKNEYHQIYRRFFQIAIQSDPFGGFASHILLYH</sequence>
<gene>
    <name evidence="1" type="ORF">CEURO_LOCUS4007</name>
</gene>
<reference evidence="1" key="1">
    <citation type="submission" date="2022-07" db="EMBL/GenBank/DDBJ databases">
        <authorList>
            <person name="Macas J."/>
            <person name="Novak P."/>
            <person name="Neumann P."/>
        </authorList>
    </citation>
    <scope>NUCLEOTIDE SEQUENCE</scope>
</reference>
<organism evidence="1 2">
    <name type="scientific">Cuscuta europaea</name>
    <name type="common">European dodder</name>
    <dbReference type="NCBI Taxonomy" id="41803"/>
    <lineage>
        <taxon>Eukaryota</taxon>
        <taxon>Viridiplantae</taxon>
        <taxon>Streptophyta</taxon>
        <taxon>Embryophyta</taxon>
        <taxon>Tracheophyta</taxon>
        <taxon>Spermatophyta</taxon>
        <taxon>Magnoliopsida</taxon>
        <taxon>eudicotyledons</taxon>
        <taxon>Gunneridae</taxon>
        <taxon>Pentapetalae</taxon>
        <taxon>asterids</taxon>
        <taxon>lamiids</taxon>
        <taxon>Solanales</taxon>
        <taxon>Convolvulaceae</taxon>
        <taxon>Cuscuteae</taxon>
        <taxon>Cuscuta</taxon>
        <taxon>Cuscuta subgen. Cuscuta</taxon>
    </lineage>
</organism>
<dbReference type="EMBL" id="CAMAPE010000008">
    <property type="protein sequence ID" value="CAH9071642.1"/>
    <property type="molecule type" value="Genomic_DNA"/>
</dbReference>
<dbReference type="AlphaFoldDB" id="A0A9P1E1D8"/>
<evidence type="ECO:0000313" key="1">
    <source>
        <dbReference type="EMBL" id="CAH9071642.1"/>
    </source>
</evidence>
<keyword evidence="2" id="KW-1185">Reference proteome</keyword>
<dbReference type="Proteomes" id="UP001152484">
    <property type="component" value="Unassembled WGS sequence"/>
</dbReference>
<proteinExistence type="predicted"/>
<evidence type="ECO:0000313" key="2">
    <source>
        <dbReference type="Proteomes" id="UP001152484"/>
    </source>
</evidence>